<evidence type="ECO:0000313" key="3">
    <source>
        <dbReference type="Proteomes" id="UP001168552"/>
    </source>
</evidence>
<reference evidence="2" key="1">
    <citation type="submission" date="2023-06" db="EMBL/GenBank/DDBJ databases">
        <title>Cytophagales bacterium Strain LB-30, isolated from soil.</title>
        <authorList>
            <person name="Liu B."/>
        </authorList>
    </citation>
    <scope>NUCLEOTIDE SEQUENCE</scope>
    <source>
        <strain evidence="2">LB-30</strain>
    </source>
</reference>
<dbReference type="Gene3D" id="3.40.430.10">
    <property type="entry name" value="Dihydrofolate Reductase, subunit A"/>
    <property type="match status" value="1"/>
</dbReference>
<dbReference type="InterPro" id="IPR050765">
    <property type="entry name" value="Riboflavin_Biosynth_HTPR"/>
</dbReference>
<dbReference type="SUPFAM" id="SSF53597">
    <property type="entry name" value="Dihydrofolate reductase-like"/>
    <property type="match status" value="1"/>
</dbReference>
<dbReference type="EMBL" id="JAUHJS010000004">
    <property type="protein sequence ID" value="MDN4165631.1"/>
    <property type="molecule type" value="Genomic_DNA"/>
</dbReference>
<evidence type="ECO:0000259" key="1">
    <source>
        <dbReference type="Pfam" id="PF01872"/>
    </source>
</evidence>
<dbReference type="RefSeq" id="WP_320004161.1">
    <property type="nucleotide sequence ID" value="NZ_JAUHJS010000004.1"/>
</dbReference>
<protein>
    <submittedName>
        <fullName evidence="2">Dihydrofolate reductase family protein</fullName>
    </submittedName>
</protein>
<dbReference type="Pfam" id="PF01872">
    <property type="entry name" value="RibD_C"/>
    <property type="match status" value="1"/>
</dbReference>
<dbReference type="InterPro" id="IPR002734">
    <property type="entry name" value="RibDG_C"/>
</dbReference>
<accession>A0ABT8F5A0</accession>
<evidence type="ECO:0000313" key="2">
    <source>
        <dbReference type="EMBL" id="MDN4165631.1"/>
    </source>
</evidence>
<proteinExistence type="predicted"/>
<gene>
    <name evidence="2" type="ORF">QWY31_08965</name>
</gene>
<dbReference type="PANTHER" id="PTHR38011:SF11">
    <property type="entry name" value="2,5-DIAMINO-6-RIBOSYLAMINO-4(3H)-PYRIMIDINONE 5'-PHOSPHATE REDUCTASE"/>
    <property type="match status" value="1"/>
</dbReference>
<feature type="domain" description="Bacterial bifunctional deaminase-reductase C-terminal" evidence="1">
    <location>
        <begin position="3"/>
        <end position="167"/>
    </location>
</feature>
<dbReference type="Proteomes" id="UP001168552">
    <property type="component" value="Unassembled WGS sequence"/>
</dbReference>
<keyword evidence="3" id="KW-1185">Reference proteome</keyword>
<comment type="caution">
    <text evidence="2">The sequence shown here is derived from an EMBL/GenBank/DDBJ whole genome shotgun (WGS) entry which is preliminary data.</text>
</comment>
<dbReference type="InterPro" id="IPR024072">
    <property type="entry name" value="DHFR-like_dom_sf"/>
</dbReference>
<name>A0ABT8F5A0_9BACT</name>
<sequence>MAKLTLYIACSLDGYIATTQHNLDWLHAYESAGEDYGYHDFYARIGITLQGYDTFRYVEAMDIPYPFEGKTSYVFSRQPRQSRWPVHFVQDNPAQFIQKLKEESEQDIWLIGGGQIVARCLEQQLIDEYIISYIPLLLGKGIPLFLPIDIQNQLALIGHKAFSNDLLQVHYKNISS</sequence>
<dbReference type="PANTHER" id="PTHR38011">
    <property type="entry name" value="DIHYDROFOLATE REDUCTASE FAMILY PROTEIN (AFU_ORTHOLOGUE AFUA_8G06820)"/>
    <property type="match status" value="1"/>
</dbReference>
<organism evidence="2 3">
    <name type="scientific">Shiella aurantiaca</name>
    <dbReference type="NCBI Taxonomy" id="3058365"/>
    <lineage>
        <taxon>Bacteria</taxon>
        <taxon>Pseudomonadati</taxon>
        <taxon>Bacteroidota</taxon>
        <taxon>Cytophagia</taxon>
        <taxon>Cytophagales</taxon>
        <taxon>Shiellaceae</taxon>
        <taxon>Shiella</taxon>
    </lineage>
</organism>